<dbReference type="Pfam" id="PF12697">
    <property type="entry name" value="Abhydrolase_6"/>
    <property type="match status" value="1"/>
</dbReference>
<comment type="caution">
    <text evidence="2">The sequence shown here is derived from an EMBL/GenBank/DDBJ whole genome shotgun (WGS) entry which is preliminary data.</text>
</comment>
<dbReference type="SUPFAM" id="SSF53474">
    <property type="entry name" value="alpha/beta-Hydrolases"/>
    <property type="match status" value="1"/>
</dbReference>
<reference evidence="2" key="2">
    <citation type="submission" date="2020-09" db="EMBL/GenBank/DDBJ databases">
        <authorList>
            <person name="Sun Q."/>
            <person name="Zhou Y."/>
        </authorList>
    </citation>
    <scope>NUCLEOTIDE SEQUENCE</scope>
    <source>
        <strain evidence="2">CGMCC 1.16067</strain>
    </source>
</reference>
<evidence type="ECO:0000259" key="1">
    <source>
        <dbReference type="Pfam" id="PF12697"/>
    </source>
</evidence>
<dbReference type="Gene3D" id="3.40.50.1820">
    <property type="entry name" value="alpha/beta hydrolase"/>
    <property type="match status" value="1"/>
</dbReference>
<feature type="domain" description="AB hydrolase-1" evidence="1">
    <location>
        <begin position="24"/>
        <end position="264"/>
    </location>
</feature>
<sequence length="275" mass="29731">MHTSTLEWNGRRIAWSRAGKGPPVVFVHGTPFSARVWSPYAAELSRTHTVFAWDLPGYGESSKDPAHAVDFTVHARALAALLEHWGVERPHVVAHDFGGGVALRTHLVEEVPYASLLLVDAVVVPPSGSAFFRLVADHPDVLGRLPAPMHRAVVEAYVAGAVHHPLTAEQRDALVAPWTGESGQAAFYRQIAGYDEGLLAENERRLGALGVPTRVLWGAEDAWMPLPLGRRLHGLLDAAAPGGAGWRVIEGAGHLVQYDAPVALMSELRDWLATC</sequence>
<reference evidence="2" key="1">
    <citation type="journal article" date="2014" name="Int. J. Syst. Evol. Microbiol.">
        <title>Complete genome sequence of Corynebacterium casei LMG S-19264T (=DSM 44701T), isolated from a smear-ripened cheese.</title>
        <authorList>
            <consortium name="US DOE Joint Genome Institute (JGI-PGF)"/>
            <person name="Walter F."/>
            <person name="Albersmeier A."/>
            <person name="Kalinowski J."/>
            <person name="Ruckert C."/>
        </authorList>
    </citation>
    <scope>NUCLEOTIDE SEQUENCE</scope>
    <source>
        <strain evidence="2">CGMCC 1.16067</strain>
    </source>
</reference>
<dbReference type="RefSeq" id="WP_188779000.1">
    <property type="nucleotide sequence ID" value="NZ_BMKQ01000001.1"/>
</dbReference>
<gene>
    <name evidence="2" type="ORF">GCM10011519_12460</name>
</gene>
<keyword evidence="3" id="KW-1185">Reference proteome</keyword>
<dbReference type="PRINTS" id="PR00111">
    <property type="entry name" value="ABHYDROLASE"/>
</dbReference>
<dbReference type="AlphaFoldDB" id="A0A917F0J9"/>
<accession>A0A917F0J9</accession>
<dbReference type="InterPro" id="IPR029058">
    <property type="entry name" value="AB_hydrolase_fold"/>
</dbReference>
<dbReference type="InterPro" id="IPR000073">
    <property type="entry name" value="AB_hydrolase_1"/>
</dbReference>
<dbReference type="GO" id="GO:0003824">
    <property type="term" value="F:catalytic activity"/>
    <property type="evidence" value="ECO:0007669"/>
    <property type="project" value="UniProtKB-ARBA"/>
</dbReference>
<organism evidence="2 3">
    <name type="scientific">Marmoricola endophyticus</name>
    <dbReference type="NCBI Taxonomy" id="2040280"/>
    <lineage>
        <taxon>Bacteria</taxon>
        <taxon>Bacillati</taxon>
        <taxon>Actinomycetota</taxon>
        <taxon>Actinomycetes</taxon>
        <taxon>Propionibacteriales</taxon>
        <taxon>Nocardioidaceae</taxon>
        <taxon>Marmoricola</taxon>
    </lineage>
</organism>
<name>A0A917F0J9_9ACTN</name>
<dbReference type="PANTHER" id="PTHR46438">
    <property type="entry name" value="ALPHA/BETA-HYDROLASES SUPERFAMILY PROTEIN"/>
    <property type="match status" value="1"/>
</dbReference>
<dbReference type="Proteomes" id="UP000649179">
    <property type="component" value="Unassembled WGS sequence"/>
</dbReference>
<dbReference type="EMBL" id="BMKQ01000001">
    <property type="protein sequence ID" value="GGF40298.1"/>
    <property type="molecule type" value="Genomic_DNA"/>
</dbReference>
<protein>
    <submittedName>
        <fullName evidence="2">Oxidoreductase</fullName>
    </submittedName>
</protein>
<evidence type="ECO:0000313" key="2">
    <source>
        <dbReference type="EMBL" id="GGF40298.1"/>
    </source>
</evidence>
<proteinExistence type="predicted"/>
<evidence type="ECO:0000313" key="3">
    <source>
        <dbReference type="Proteomes" id="UP000649179"/>
    </source>
</evidence>